<sequence length="261" mass="30095">MSVVALVARQRSGTGALGSILNQHPEVRYCGEIFHNNHSKAHNFFNFVAAEVKKENFDFLLPGNADYKFEKYIEHLHSCFQDRVKVVDIKYNSFHHLNECWHGLTEAPNLIKLLKKHNIPIIHLTRRNTLKTYVSSQLAHKNSAWHTSVQSKAKVKTVELDPVLTLRWLNHTQLEISRMNSLLSNYPQVLEIEYQELFDEEGYLDSKVGSTIASILDVQDFKRTKPLIIKQAKSHLSSSILNLDEIKNKLTGTDFNWMLDD</sequence>
<name>A0ABQ0J602_9VIBR</name>
<evidence type="ECO:0000313" key="2">
    <source>
        <dbReference type="Proteomes" id="UP000029223"/>
    </source>
</evidence>
<gene>
    <name evidence="1" type="ORF">JCM19239_3925</name>
</gene>
<organism evidence="1 2">
    <name type="scientific">Vibrio variabilis</name>
    <dbReference type="NCBI Taxonomy" id="990271"/>
    <lineage>
        <taxon>Bacteria</taxon>
        <taxon>Pseudomonadati</taxon>
        <taxon>Pseudomonadota</taxon>
        <taxon>Gammaproteobacteria</taxon>
        <taxon>Vibrionales</taxon>
        <taxon>Vibrionaceae</taxon>
        <taxon>Vibrio</taxon>
    </lineage>
</organism>
<comment type="caution">
    <text evidence="1">The sequence shown here is derived from an EMBL/GenBank/DDBJ whole genome shotgun (WGS) entry which is preliminary data.</text>
</comment>
<accession>A0ABQ0J602</accession>
<dbReference type="InterPro" id="IPR027417">
    <property type="entry name" value="P-loop_NTPase"/>
</dbReference>
<dbReference type="SUPFAM" id="SSF52540">
    <property type="entry name" value="P-loop containing nucleoside triphosphate hydrolases"/>
    <property type="match status" value="1"/>
</dbReference>
<reference evidence="2" key="1">
    <citation type="submission" date="2014-09" db="EMBL/GenBank/DDBJ databases">
        <title>Vibrio variabilis JCM 19239. (C206) whole genome shotgun sequence.</title>
        <authorList>
            <person name="Sawabe T."/>
            <person name="Meirelles P."/>
            <person name="Nakanishi M."/>
            <person name="Sayaka M."/>
            <person name="Hattori M."/>
            <person name="Ohkuma M."/>
        </authorList>
    </citation>
    <scope>NUCLEOTIDE SEQUENCE [LARGE SCALE GENOMIC DNA]</scope>
    <source>
        <strain evidence="2">JCM 19239</strain>
    </source>
</reference>
<keyword evidence="2" id="KW-1185">Reference proteome</keyword>
<dbReference type="EMBL" id="BBMS01000003">
    <property type="protein sequence ID" value="GAL24222.1"/>
    <property type="molecule type" value="Genomic_DNA"/>
</dbReference>
<dbReference type="Gene3D" id="3.40.50.300">
    <property type="entry name" value="P-loop containing nucleotide triphosphate hydrolases"/>
    <property type="match status" value="1"/>
</dbReference>
<dbReference type="Proteomes" id="UP000029223">
    <property type="component" value="Unassembled WGS sequence"/>
</dbReference>
<proteinExistence type="predicted"/>
<evidence type="ECO:0000313" key="1">
    <source>
        <dbReference type="EMBL" id="GAL24222.1"/>
    </source>
</evidence>
<protein>
    <submittedName>
        <fullName evidence="1">Sulfotransferase putative</fullName>
    </submittedName>
</protein>